<evidence type="ECO:0000313" key="2">
    <source>
        <dbReference type="EMBL" id="QZT35315.1"/>
    </source>
</evidence>
<feature type="domain" description="Glycosyl hydrolase family 13 catalytic" evidence="1">
    <location>
        <begin position="56"/>
        <end position="107"/>
    </location>
</feature>
<dbReference type="Pfam" id="PF00128">
    <property type="entry name" value="Alpha-amylase"/>
    <property type="match status" value="1"/>
</dbReference>
<name>A0A8X8ID52_CALTT</name>
<sequence>MHVPLLLRGLIFILCILLSGILASGCSPSSAVYSPEKLPETTELVDHWPHGVFYEIFVMSFYDSDGDGIGDIQGMTAKLDYLQELGVEGVWLMPISPSPSYHKYDAKSME</sequence>
<dbReference type="Proteomes" id="UP000825179">
    <property type="component" value="Chromosome"/>
</dbReference>
<dbReference type="AlphaFoldDB" id="A0A8X8ID52"/>
<gene>
    <name evidence="2" type="ORF">HUR95_05670</name>
</gene>
<dbReference type="InterPro" id="IPR017853">
    <property type="entry name" value="GH"/>
</dbReference>
<evidence type="ECO:0000259" key="1">
    <source>
        <dbReference type="Pfam" id="PF00128"/>
    </source>
</evidence>
<dbReference type="Gene3D" id="3.20.20.80">
    <property type="entry name" value="Glycosidases"/>
    <property type="match status" value="1"/>
</dbReference>
<dbReference type="PANTHER" id="PTHR10357:SF179">
    <property type="entry name" value="NEUTRAL AND BASIC AMINO ACID TRANSPORT PROTEIN RBAT"/>
    <property type="match status" value="1"/>
</dbReference>
<keyword evidence="3" id="KW-1185">Reference proteome</keyword>
<dbReference type="GO" id="GO:0009313">
    <property type="term" value="P:oligosaccharide catabolic process"/>
    <property type="evidence" value="ECO:0007669"/>
    <property type="project" value="TreeGrafter"/>
</dbReference>
<dbReference type="EMBL" id="CP082237">
    <property type="protein sequence ID" value="QZT35315.1"/>
    <property type="molecule type" value="Genomic_DNA"/>
</dbReference>
<dbReference type="InterPro" id="IPR006047">
    <property type="entry name" value="GH13_cat_dom"/>
</dbReference>
<proteinExistence type="predicted"/>
<evidence type="ECO:0000313" key="3">
    <source>
        <dbReference type="Proteomes" id="UP000825179"/>
    </source>
</evidence>
<reference evidence="2 3" key="1">
    <citation type="journal article" date="2020" name="Extremophiles">
        <title>Genomic analysis of Caldalkalibacillus thermarum TA2.A1 reveals aerobic alkaliphilic metabolism and evolutionary hallmarks linking alkaliphilic bacteria and plant life.</title>
        <authorList>
            <person name="de Jong S.I."/>
            <person name="van den Broek M.A."/>
            <person name="Merkel A.Y."/>
            <person name="de la Torre Cortes P."/>
            <person name="Kalamorz F."/>
            <person name="Cook G.M."/>
            <person name="van Loosdrecht M.C.M."/>
            <person name="McMillan D.G.G."/>
        </authorList>
    </citation>
    <scope>NUCLEOTIDE SEQUENCE [LARGE SCALE GENOMIC DNA]</scope>
    <source>
        <strain evidence="2 3">TA2.A1</strain>
    </source>
</reference>
<accession>A0A8X8ID52</accession>
<dbReference type="SUPFAM" id="SSF51445">
    <property type="entry name" value="(Trans)glycosidases"/>
    <property type="match status" value="1"/>
</dbReference>
<dbReference type="PANTHER" id="PTHR10357">
    <property type="entry name" value="ALPHA-AMYLASE FAMILY MEMBER"/>
    <property type="match status" value="1"/>
</dbReference>
<dbReference type="GO" id="GO:0004556">
    <property type="term" value="F:alpha-amylase activity"/>
    <property type="evidence" value="ECO:0007669"/>
    <property type="project" value="TreeGrafter"/>
</dbReference>
<dbReference type="KEGG" id="cthu:HUR95_05670"/>
<organism evidence="2 3">
    <name type="scientific">Caldalkalibacillus thermarum (strain TA2.A1)</name>
    <dbReference type="NCBI Taxonomy" id="986075"/>
    <lineage>
        <taxon>Bacteria</taxon>
        <taxon>Bacillati</taxon>
        <taxon>Bacillota</taxon>
        <taxon>Bacilli</taxon>
        <taxon>Bacillales</taxon>
        <taxon>Bacillaceae</taxon>
        <taxon>Caldalkalibacillus</taxon>
    </lineage>
</organism>
<protein>
    <recommendedName>
        <fullName evidence="1">Glycosyl hydrolase family 13 catalytic domain-containing protein</fullName>
    </recommendedName>
</protein>